<feature type="transmembrane region" description="Helical" evidence="4">
    <location>
        <begin position="6"/>
        <end position="23"/>
    </location>
</feature>
<evidence type="ECO:0000313" key="7">
    <source>
        <dbReference type="Proteomes" id="UP001501496"/>
    </source>
</evidence>
<feature type="transmembrane region" description="Helical" evidence="4">
    <location>
        <begin position="311"/>
        <end position="331"/>
    </location>
</feature>
<comment type="similarity">
    <text evidence="1">Belongs to the glycosyltransferase 2 family.</text>
</comment>
<dbReference type="InterPro" id="IPR029044">
    <property type="entry name" value="Nucleotide-diphossugar_trans"/>
</dbReference>
<organism evidence="6 7">
    <name type="scientific">Postechiella marina</name>
    <dbReference type="NCBI Taxonomy" id="943941"/>
    <lineage>
        <taxon>Bacteria</taxon>
        <taxon>Pseudomonadati</taxon>
        <taxon>Bacteroidota</taxon>
        <taxon>Flavobacteriia</taxon>
        <taxon>Flavobacteriales</taxon>
        <taxon>Flavobacteriaceae</taxon>
        <taxon>Postechiella</taxon>
    </lineage>
</organism>
<evidence type="ECO:0000256" key="2">
    <source>
        <dbReference type="ARBA" id="ARBA00022676"/>
    </source>
</evidence>
<dbReference type="EMBL" id="BAABCA010000002">
    <property type="protein sequence ID" value="GAA4232725.1"/>
    <property type="molecule type" value="Genomic_DNA"/>
</dbReference>
<dbReference type="RefSeq" id="WP_344786807.1">
    <property type="nucleotide sequence ID" value="NZ_BAABCA010000002.1"/>
</dbReference>
<accession>A0ABP8C2R2</accession>
<reference evidence="7" key="1">
    <citation type="journal article" date="2019" name="Int. J. Syst. Evol. Microbiol.">
        <title>The Global Catalogue of Microorganisms (GCM) 10K type strain sequencing project: providing services to taxonomists for standard genome sequencing and annotation.</title>
        <authorList>
            <consortium name="The Broad Institute Genomics Platform"/>
            <consortium name="The Broad Institute Genome Sequencing Center for Infectious Disease"/>
            <person name="Wu L."/>
            <person name="Ma J."/>
        </authorList>
    </citation>
    <scope>NUCLEOTIDE SEQUENCE [LARGE SCALE GENOMIC DNA]</scope>
    <source>
        <strain evidence="7">JCM 17630</strain>
    </source>
</reference>
<protein>
    <submittedName>
        <fullName evidence="6">Glycosyltransferase</fullName>
    </submittedName>
</protein>
<keyword evidence="7" id="KW-1185">Reference proteome</keyword>
<proteinExistence type="inferred from homology"/>
<evidence type="ECO:0000256" key="1">
    <source>
        <dbReference type="ARBA" id="ARBA00006739"/>
    </source>
</evidence>
<gene>
    <name evidence="6" type="ORF">GCM10022291_08140</name>
</gene>
<dbReference type="Gene3D" id="3.90.550.10">
    <property type="entry name" value="Spore Coat Polysaccharide Biosynthesis Protein SpsA, Chain A"/>
    <property type="match status" value="1"/>
</dbReference>
<keyword evidence="2" id="KW-0328">Glycosyltransferase</keyword>
<keyword evidence="3" id="KW-0808">Transferase</keyword>
<name>A0ABP8C2R2_9FLAO</name>
<evidence type="ECO:0000256" key="4">
    <source>
        <dbReference type="SAM" id="Phobius"/>
    </source>
</evidence>
<evidence type="ECO:0000259" key="5">
    <source>
        <dbReference type="Pfam" id="PF00535"/>
    </source>
</evidence>
<dbReference type="PANTHER" id="PTHR43630">
    <property type="entry name" value="POLY-BETA-1,6-N-ACETYL-D-GLUCOSAMINE SYNTHASE"/>
    <property type="match status" value="1"/>
</dbReference>
<dbReference type="Proteomes" id="UP001501496">
    <property type="component" value="Unassembled WGS sequence"/>
</dbReference>
<keyword evidence="4" id="KW-0472">Membrane</keyword>
<evidence type="ECO:0000313" key="6">
    <source>
        <dbReference type="EMBL" id="GAA4232725.1"/>
    </source>
</evidence>
<dbReference type="SUPFAM" id="SSF53448">
    <property type="entry name" value="Nucleotide-diphospho-sugar transferases"/>
    <property type="match status" value="1"/>
</dbReference>
<keyword evidence="4" id="KW-1133">Transmembrane helix</keyword>
<sequence>MILLSIFTTLIYLVLIGSFIIGFNKIKLFSIKNIPEETTFSIIIPFRNEAQNLPFLLQSITKLKYATTFFEIIFVDDDSSDASVSIINKWAQKNTFINISIIKNIRHSNSPKKDAITLAINHANKDWILTTDADCHLPPHWLNSFNQYIKKTNALCIAAPVTYNPTNTFLNRFQLLDFFSLQGATIGGFGIKKPFLCNGANFGYKKDLFLELNGFSGNNNIASGDDIFLLEKVLKHHPKQLHYLKSKHAIVTTNSQETIKKLVSQRLRWASKTSHYNNVFGKLAGLIVLLINAFIVITTIVVFLNSIHIKTLLYMLFIKASIDVLLIYKTAVFFNQKKVLKSYVLALIIYPFFSTYIAFISTFKSYKWKDRAFKK</sequence>
<keyword evidence="4" id="KW-0812">Transmembrane</keyword>
<feature type="domain" description="Glycosyltransferase 2-like" evidence="5">
    <location>
        <begin position="41"/>
        <end position="209"/>
    </location>
</feature>
<dbReference type="Pfam" id="PF00535">
    <property type="entry name" value="Glycos_transf_2"/>
    <property type="match status" value="1"/>
</dbReference>
<feature type="transmembrane region" description="Helical" evidence="4">
    <location>
        <begin position="283"/>
        <end position="305"/>
    </location>
</feature>
<dbReference type="PANTHER" id="PTHR43630:SF1">
    <property type="entry name" value="POLY-BETA-1,6-N-ACETYL-D-GLUCOSAMINE SYNTHASE"/>
    <property type="match status" value="1"/>
</dbReference>
<comment type="caution">
    <text evidence="6">The sequence shown here is derived from an EMBL/GenBank/DDBJ whole genome shotgun (WGS) entry which is preliminary data.</text>
</comment>
<evidence type="ECO:0000256" key="3">
    <source>
        <dbReference type="ARBA" id="ARBA00022679"/>
    </source>
</evidence>
<dbReference type="InterPro" id="IPR001173">
    <property type="entry name" value="Glyco_trans_2-like"/>
</dbReference>
<feature type="transmembrane region" description="Helical" evidence="4">
    <location>
        <begin position="343"/>
        <end position="363"/>
    </location>
</feature>